<sequence>MAVQYHLFCVTVFIQDFRVLPHKLC</sequence>
<reference evidence="1" key="1">
    <citation type="submission" date="2014-09" db="EMBL/GenBank/DDBJ databases">
        <authorList>
            <person name="Magalhaes I.L.F."/>
            <person name="Oliveira U."/>
            <person name="Santos F.R."/>
            <person name="Vidigal T.H.D.A."/>
            <person name="Brescovit A.D."/>
            <person name="Santos A.J."/>
        </authorList>
    </citation>
    <scope>NUCLEOTIDE SEQUENCE</scope>
    <source>
        <tissue evidence="1">Shoot tissue taken approximately 20 cm above the soil surface</tissue>
    </source>
</reference>
<proteinExistence type="predicted"/>
<accession>A0A0A9ADU8</accession>
<name>A0A0A9ADU8_ARUDO</name>
<dbReference type="AlphaFoldDB" id="A0A0A9ADU8"/>
<evidence type="ECO:0000313" key="1">
    <source>
        <dbReference type="EMBL" id="JAD45272.1"/>
    </source>
</evidence>
<protein>
    <submittedName>
        <fullName evidence="1">Uncharacterized protein</fullName>
    </submittedName>
</protein>
<reference evidence="1" key="2">
    <citation type="journal article" date="2015" name="Data Brief">
        <title>Shoot transcriptome of the giant reed, Arundo donax.</title>
        <authorList>
            <person name="Barrero R.A."/>
            <person name="Guerrero F.D."/>
            <person name="Moolhuijzen P."/>
            <person name="Goolsby J.A."/>
            <person name="Tidwell J."/>
            <person name="Bellgard S.E."/>
            <person name="Bellgard M.I."/>
        </authorList>
    </citation>
    <scope>NUCLEOTIDE SEQUENCE</scope>
    <source>
        <tissue evidence="1">Shoot tissue taken approximately 20 cm above the soil surface</tissue>
    </source>
</reference>
<organism evidence="1">
    <name type="scientific">Arundo donax</name>
    <name type="common">Giant reed</name>
    <name type="synonym">Donax arundinaceus</name>
    <dbReference type="NCBI Taxonomy" id="35708"/>
    <lineage>
        <taxon>Eukaryota</taxon>
        <taxon>Viridiplantae</taxon>
        <taxon>Streptophyta</taxon>
        <taxon>Embryophyta</taxon>
        <taxon>Tracheophyta</taxon>
        <taxon>Spermatophyta</taxon>
        <taxon>Magnoliopsida</taxon>
        <taxon>Liliopsida</taxon>
        <taxon>Poales</taxon>
        <taxon>Poaceae</taxon>
        <taxon>PACMAD clade</taxon>
        <taxon>Arundinoideae</taxon>
        <taxon>Arundineae</taxon>
        <taxon>Arundo</taxon>
    </lineage>
</organism>
<dbReference type="EMBL" id="GBRH01252623">
    <property type="protein sequence ID" value="JAD45272.1"/>
    <property type="molecule type" value="Transcribed_RNA"/>
</dbReference>